<evidence type="ECO:0000313" key="10">
    <source>
        <dbReference type="RefSeq" id="XP_013390478.1"/>
    </source>
</evidence>
<feature type="region of interest" description="Disordered" evidence="8">
    <location>
        <begin position="34"/>
        <end position="54"/>
    </location>
</feature>
<sequence>MATCTKLSRFLASPKLNPFCGVIMCSAKSNQHHSARQKSSSAENDNNSSNPAIALSSDGSTFLCWHPPKKFPYESTKPVPRFEEAVREGDSALKVQYRWDYHKRQRPSGPTTRELSEMFYTYRWEFRPRPGKYKYRKPNPPRDRDGM</sequence>
<accession>A0A1S3HWT4</accession>
<comment type="subcellular location">
    <subcellularLocation>
        <location evidence="1">Mitochondrion</location>
    </subcellularLocation>
</comment>
<protein>
    <recommendedName>
        <fullName evidence="7">Large ribosomal subunit protein mL42</fullName>
    </recommendedName>
</protein>
<dbReference type="PANTHER" id="PTHR13450:SF4">
    <property type="entry name" value="LARGE RIBOSOMAL SUBUNIT PROTEIN ML42"/>
    <property type="match status" value="1"/>
</dbReference>
<name>A0A1S3HWT4_LINAN</name>
<keyword evidence="6" id="KW-0687">Ribonucleoprotein</keyword>
<keyword evidence="5" id="KW-0496">Mitochondrion</keyword>
<gene>
    <name evidence="10" type="primary">LOC106158900</name>
</gene>
<dbReference type="STRING" id="7574.A0A1S3HWT4"/>
<evidence type="ECO:0000256" key="6">
    <source>
        <dbReference type="ARBA" id="ARBA00023274"/>
    </source>
</evidence>
<evidence type="ECO:0000256" key="5">
    <source>
        <dbReference type="ARBA" id="ARBA00023128"/>
    </source>
</evidence>
<dbReference type="InterPro" id="IPR019346">
    <property type="entry name" value="Ribosomal_mL42"/>
</dbReference>
<evidence type="ECO:0000256" key="8">
    <source>
        <dbReference type="SAM" id="MobiDB-lite"/>
    </source>
</evidence>
<organism evidence="9 10">
    <name type="scientific">Lingula anatina</name>
    <name type="common">Brachiopod</name>
    <name type="synonym">Lingula unguis</name>
    <dbReference type="NCBI Taxonomy" id="7574"/>
    <lineage>
        <taxon>Eukaryota</taxon>
        <taxon>Metazoa</taxon>
        <taxon>Spiralia</taxon>
        <taxon>Lophotrochozoa</taxon>
        <taxon>Brachiopoda</taxon>
        <taxon>Linguliformea</taxon>
        <taxon>Lingulata</taxon>
        <taxon>Lingulida</taxon>
        <taxon>Linguloidea</taxon>
        <taxon>Lingulidae</taxon>
        <taxon>Lingula</taxon>
    </lineage>
</organism>
<evidence type="ECO:0000256" key="7">
    <source>
        <dbReference type="ARBA" id="ARBA00035189"/>
    </source>
</evidence>
<dbReference type="FunCoup" id="A0A1S3HWT4">
    <property type="interactions" value="436"/>
</dbReference>
<evidence type="ECO:0000256" key="1">
    <source>
        <dbReference type="ARBA" id="ARBA00004173"/>
    </source>
</evidence>
<dbReference type="AlphaFoldDB" id="A0A1S3HWT4"/>
<evidence type="ECO:0000313" key="9">
    <source>
        <dbReference type="Proteomes" id="UP000085678"/>
    </source>
</evidence>
<dbReference type="KEGG" id="lak:106158900"/>
<dbReference type="RefSeq" id="XP_013390478.1">
    <property type="nucleotide sequence ID" value="XM_013535024.1"/>
</dbReference>
<feature type="compositionally biased region" description="Low complexity" evidence="8">
    <location>
        <begin position="39"/>
        <end position="50"/>
    </location>
</feature>
<dbReference type="Proteomes" id="UP000085678">
    <property type="component" value="Unplaced"/>
</dbReference>
<reference evidence="10" key="1">
    <citation type="submission" date="2025-08" db="UniProtKB">
        <authorList>
            <consortium name="RefSeq"/>
        </authorList>
    </citation>
    <scope>IDENTIFICATION</scope>
    <source>
        <tissue evidence="10">Gonads</tissue>
    </source>
</reference>
<dbReference type="OrthoDB" id="1107506at2759"/>
<dbReference type="PANTHER" id="PTHR13450">
    <property type="entry name" value="MITOCHONDRIAL 39S RIBOSOMAL PROTEIN L42"/>
    <property type="match status" value="1"/>
</dbReference>
<evidence type="ECO:0000256" key="4">
    <source>
        <dbReference type="ARBA" id="ARBA00022980"/>
    </source>
</evidence>
<dbReference type="Pfam" id="PF10210">
    <property type="entry name" value="MRP-S32"/>
    <property type="match status" value="1"/>
</dbReference>
<dbReference type="InParanoid" id="A0A1S3HWT4"/>
<comment type="similarity">
    <text evidence="2">Belongs to the mitochondrion-specific ribosomal protein mL42 family.</text>
</comment>
<keyword evidence="4 10" id="KW-0689">Ribosomal protein</keyword>
<evidence type="ECO:0000256" key="2">
    <source>
        <dbReference type="ARBA" id="ARBA00005556"/>
    </source>
</evidence>
<proteinExistence type="inferred from homology"/>
<evidence type="ECO:0000256" key="3">
    <source>
        <dbReference type="ARBA" id="ARBA00022946"/>
    </source>
</evidence>
<keyword evidence="3" id="KW-0809">Transit peptide</keyword>
<dbReference type="GO" id="GO:0005762">
    <property type="term" value="C:mitochondrial large ribosomal subunit"/>
    <property type="evidence" value="ECO:0007669"/>
    <property type="project" value="TreeGrafter"/>
</dbReference>
<dbReference type="GeneID" id="106158900"/>
<keyword evidence="9" id="KW-1185">Reference proteome</keyword>